<reference evidence="2" key="2">
    <citation type="submission" date="2014-08" db="EMBL/GenBank/DDBJ databases">
        <authorList>
            <person name="Regsiter Alias"/>
        </authorList>
    </citation>
    <scope>NUCLEOTIDE SEQUENCE</scope>
</reference>
<proteinExistence type="predicted"/>
<evidence type="ECO:0000313" key="2">
    <source>
        <dbReference type="EMBL" id="CDZ90048.1"/>
    </source>
</evidence>
<dbReference type="KEGG" id="rrz:CS378_16530"/>
<gene>
    <name evidence="2" type="ORF">RHRU231_590107</name>
    <name evidence="3" type="ORF">RHRU231_60005</name>
    <name evidence="4" type="ORF">RHRU231_680036</name>
</gene>
<dbReference type="AlphaFoldDB" id="A0A098BMW5"/>
<evidence type="ECO:0000313" key="5">
    <source>
        <dbReference type="Proteomes" id="UP000042997"/>
    </source>
</evidence>
<dbReference type="OrthoDB" id="3352000at2"/>
<evidence type="ECO:0000313" key="4">
    <source>
        <dbReference type="EMBL" id="CDZ90267.1"/>
    </source>
</evidence>
<dbReference type="EMBL" id="CCSD01000081">
    <property type="protein sequence ID" value="CDZ90267.1"/>
    <property type="molecule type" value="Genomic_DNA"/>
</dbReference>
<evidence type="ECO:0000259" key="1">
    <source>
        <dbReference type="Pfam" id="PF06527"/>
    </source>
</evidence>
<organism evidence="2 5">
    <name type="scientific">Rhodococcus ruber</name>
    <dbReference type="NCBI Taxonomy" id="1830"/>
    <lineage>
        <taxon>Bacteria</taxon>
        <taxon>Bacillati</taxon>
        <taxon>Actinomycetota</taxon>
        <taxon>Actinomycetes</taxon>
        <taxon>Mycobacteriales</taxon>
        <taxon>Nocardiaceae</taxon>
        <taxon>Rhodococcus</taxon>
    </lineage>
</organism>
<name>A0A098BMW5_9NOCA</name>
<protein>
    <recommendedName>
        <fullName evidence="1">TniQ domain-containing protein</fullName>
    </recommendedName>
</protein>
<dbReference type="InterPro" id="IPR009492">
    <property type="entry name" value="TniQ"/>
</dbReference>
<reference evidence="2 5" key="1">
    <citation type="journal article" date="2014" name="Genome Announc.">
        <title>Draft Genome Sequence of Propane- and Butane-Oxidizing Actinobacterium Rhodococcus ruber IEGM 231.</title>
        <authorList>
            <person name="Ivshina I.B."/>
            <person name="Kuyukina M.S."/>
            <person name="Krivoruchko A.V."/>
            <person name="Barbe V."/>
            <person name="Fischer C."/>
        </authorList>
    </citation>
    <scope>NUCLEOTIDE SEQUENCE [LARGE SCALE GENOMIC DNA]</scope>
</reference>
<evidence type="ECO:0000313" key="3">
    <source>
        <dbReference type="EMBL" id="CDZ90066.1"/>
    </source>
</evidence>
<dbReference type="RefSeq" id="WP_010596657.1">
    <property type="nucleotide sequence ID" value="NZ_CP023714.1"/>
</dbReference>
<dbReference type="Pfam" id="PF06527">
    <property type="entry name" value="TniQ"/>
    <property type="match status" value="1"/>
</dbReference>
<dbReference type="Proteomes" id="UP000042997">
    <property type="component" value="Unassembled WGS sequence"/>
</dbReference>
<dbReference type="EMBL" id="CCSD01000071">
    <property type="protein sequence ID" value="CDZ90048.1"/>
    <property type="molecule type" value="Genomic_DNA"/>
</dbReference>
<feature type="domain" description="TniQ" evidence="1">
    <location>
        <begin position="15"/>
        <end position="152"/>
    </location>
</feature>
<sequence>MTVLPLWHKPAVPLPFRVRPVRGETTLSFVFRLAAANELVRPTTLLRSIGHPDNTSPDRFMVLKNWDVQLNLAARQRLAIFAGIPLKQLARSLPMPGPRRDAIDPATPSLHFAGVSSHTRTHCPRCIAQIPGAPVIRVYSSAAEGYCRRHQLWLGECAAQPPVNLSSAPEIAKAIHRRDKLFRSDEDPDWISSHVNTAQDIMIAWRRNPDPLLHRRLTRRWNAREDAVNAVNHAPQLLPTRLLVLPETVILAEILIDPTWRRRIGLAELVHEQRPFYLHIAHRLGFLGWTAGLHTDNDPLRRWVDQHQAQHRHTYRFTYRHHTPSR</sequence>
<dbReference type="EMBL" id="CCSD01000072">
    <property type="protein sequence ID" value="CDZ90066.1"/>
    <property type="molecule type" value="Genomic_DNA"/>
</dbReference>
<accession>A0A098BMW5</accession>